<dbReference type="Gene3D" id="3.90.1300.10">
    <property type="entry name" value="Amidase signature (AS) domain"/>
    <property type="match status" value="1"/>
</dbReference>
<gene>
    <name evidence="2" type="ORF">SCLTRI_LOCUS9213</name>
</gene>
<dbReference type="EMBL" id="CAJHIA010000033">
    <property type="protein sequence ID" value="CAD6449419.1"/>
    <property type="molecule type" value="Genomic_DNA"/>
</dbReference>
<dbReference type="PANTHER" id="PTHR42678:SF34">
    <property type="entry name" value="OS04G0183300 PROTEIN"/>
    <property type="match status" value="1"/>
</dbReference>
<reference evidence="2" key="1">
    <citation type="submission" date="2020-10" db="EMBL/GenBank/DDBJ databases">
        <authorList>
            <person name="Kusch S."/>
        </authorList>
    </citation>
    <scope>NUCLEOTIDE SEQUENCE</scope>
    <source>
        <strain evidence="2">SwB9</strain>
    </source>
</reference>
<keyword evidence="3" id="KW-1185">Reference proteome</keyword>
<evidence type="ECO:0000313" key="2">
    <source>
        <dbReference type="EMBL" id="CAD6449419.1"/>
    </source>
</evidence>
<dbReference type="Proteomes" id="UP000624404">
    <property type="component" value="Unassembled WGS sequence"/>
</dbReference>
<dbReference type="OrthoDB" id="566138at2759"/>
<dbReference type="InterPro" id="IPR036928">
    <property type="entry name" value="AS_sf"/>
</dbReference>
<protein>
    <submittedName>
        <fullName evidence="2">5608533f-d05e-4b31-8894-60f81df6b7b9</fullName>
    </submittedName>
</protein>
<feature type="domain" description="Amidase" evidence="1">
    <location>
        <begin position="6"/>
        <end position="72"/>
    </location>
</feature>
<name>A0A8H2W3J0_9HELO</name>
<organism evidence="2 3">
    <name type="scientific">Sclerotinia trifoliorum</name>
    <dbReference type="NCBI Taxonomy" id="28548"/>
    <lineage>
        <taxon>Eukaryota</taxon>
        <taxon>Fungi</taxon>
        <taxon>Dikarya</taxon>
        <taxon>Ascomycota</taxon>
        <taxon>Pezizomycotina</taxon>
        <taxon>Leotiomycetes</taxon>
        <taxon>Helotiales</taxon>
        <taxon>Sclerotiniaceae</taxon>
        <taxon>Sclerotinia</taxon>
    </lineage>
</organism>
<evidence type="ECO:0000313" key="3">
    <source>
        <dbReference type="Proteomes" id="UP000624404"/>
    </source>
</evidence>
<dbReference type="AlphaFoldDB" id="A0A8H2W3J0"/>
<sequence length="207" mass="22013">MVIVLQLDEERRQGCIRSPLYGIPVFIKDSIATSHILGMDTIVGSYAPEGFRPSEDVDLTNAGPIILAKSQLSCPGGSSTGSAAGVSAIYASVALGTDTTRSIVISAIPAALYSIRVTTGDIDMDGVIPFLRRFNTIGPMAKCVKDVADMLDIIIDPGRKNTTVGGFTTSLSKHWRDVRIGVLATEKWFISPSSLGRSNPKAQAQMV</sequence>
<dbReference type="InterPro" id="IPR023631">
    <property type="entry name" value="Amidase_dom"/>
</dbReference>
<comment type="caution">
    <text evidence="2">The sequence shown here is derived from an EMBL/GenBank/DDBJ whole genome shotgun (WGS) entry which is preliminary data.</text>
</comment>
<dbReference type="Pfam" id="PF01425">
    <property type="entry name" value="Amidase"/>
    <property type="match status" value="2"/>
</dbReference>
<dbReference type="PANTHER" id="PTHR42678">
    <property type="entry name" value="AMIDASE"/>
    <property type="match status" value="1"/>
</dbReference>
<evidence type="ECO:0000259" key="1">
    <source>
        <dbReference type="Pfam" id="PF01425"/>
    </source>
</evidence>
<feature type="domain" description="Amidase" evidence="1">
    <location>
        <begin position="74"/>
        <end position="194"/>
    </location>
</feature>
<accession>A0A8H2W3J0</accession>
<dbReference type="SUPFAM" id="SSF75304">
    <property type="entry name" value="Amidase signature (AS) enzymes"/>
    <property type="match status" value="1"/>
</dbReference>
<proteinExistence type="predicted"/>